<reference evidence="1 2" key="1">
    <citation type="submission" date="2019-07" db="EMBL/GenBank/DDBJ databases">
        <title>Whole genome shotgun sequence of Acetobacter oeni NBRC 105207.</title>
        <authorList>
            <person name="Hosoyama A."/>
            <person name="Uohara A."/>
            <person name="Ohji S."/>
            <person name="Ichikawa N."/>
        </authorList>
    </citation>
    <scope>NUCLEOTIDE SEQUENCE [LARGE SCALE GENOMIC DNA]</scope>
    <source>
        <strain evidence="1 2">NBRC 105207</strain>
    </source>
</reference>
<protein>
    <recommendedName>
        <fullName evidence="3">Alpha/beta hydrolase</fullName>
    </recommendedName>
</protein>
<keyword evidence="2" id="KW-1185">Reference proteome</keyword>
<proteinExistence type="predicted"/>
<dbReference type="InterPro" id="IPR029058">
    <property type="entry name" value="AB_hydrolase_fold"/>
</dbReference>
<organism evidence="1 2">
    <name type="scientific">Acetobacter oeni</name>
    <dbReference type="NCBI Taxonomy" id="304077"/>
    <lineage>
        <taxon>Bacteria</taxon>
        <taxon>Pseudomonadati</taxon>
        <taxon>Pseudomonadota</taxon>
        <taxon>Alphaproteobacteria</taxon>
        <taxon>Acetobacterales</taxon>
        <taxon>Acetobacteraceae</taxon>
        <taxon>Acetobacter</taxon>
    </lineage>
</organism>
<evidence type="ECO:0008006" key="3">
    <source>
        <dbReference type="Google" id="ProtNLM"/>
    </source>
</evidence>
<sequence>MSGTGTTGSGNSKAVVLFSGIHLFAAMRDFGTDTVFVTFNNRAETPSADAPEDRFWADTFFAKLGYSAIGIVSRAPNWFPPDEMSAVAEAIRPRLRGKRVVTYGSSMGGYAALKFSNLLGAGLALAFSPQWSNNPADVGTFDCRWTSLYDPALQGGVAITAGDLHGKCFIFLDPHEREDREHGDRLTALPGVTRIVAPFTWHATLGQLISSSGKESRQLMELATDPRTGTAERFRQLFRVSRRTSRSYHETKFHCVASRLERGGTARFHELAGLCADEATQEARLLKGVMLFLDGEPEAGLELVQRETPSGLHHIHVSSLERVLRIYRIRGFVEGEILLRRALRDREPENGLGRLNFAGEMEALGRPEAGIADLIALCRERDVTPWREEIGHFARRVNSRELLVALLGDDLIFDGAQVSVVSQMTDSETVVIVFDGTEGRMPDEFEGSRICHRSGLSVIGILSPSWFPPDEMERAVSAIAERTDGRRVVTTGHHVGGYAAFRYAYALGAELTVAFAPRFCREGAGRGDAGGPIESADLPARGLIVSDPRQPDDRYHAELIAARGSITIVPARFTWGSPERYFAGVNEPRLPELFRDLSQVTAASLRQALRASRRQAEIYNYVLYYDLLHRFETRGDFRALFRSLVSGSDGADHILADALLMQFEDPGEAPLLKLRRVLDNPHAQYDSHRFWALYRKSGWREGALALARAMHRTDAGNIDVRIMLVASLFDLKKYDEALIVLFSALPIEDRHRALIREIAETLVDNQRNAL</sequence>
<dbReference type="AlphaFoldDB" id="A0A511XMQ1"/>
<dbReference type="RefSeq" id="WP_146890270.1">
    <property type="nucleotide sequence ID" value="NZ_BJYG01000036.1"/>
</dbReference>
<evidence type="ECO:0000313" key="2">
    <source>
        <dbReference type="Proteomes" id="UP000321746"/>
    </source>
</evidence>
<evidence type="ECO:0000313" key="1">
    <source>
        <dbReference type="EMBL" id="GEN64218.1"/>
    </source>
</evidence>
<dbReference type="OrthoDB" id="7247356at2"/>
<gene>
    <name evidence="1" type="ORF">AOE01nite_24420</name>
</gene>
<comment type="caution">
    <text evidence="1">The sequence shown here is derived from an EMBL/GenBank/DDBJ whole genome shotgun (WGS) entry which is preliminary data.</text>
</comment>
<dbReference type="EMBL" id="BJYG01000036">
    <property type="protein sequence ID" value="GEN64218.1"/>
    <property type="molecule type" value="Genomic_DNA"/>
</dbReference>
<dbReference type="Proteomes" id="UP000321746">
    <property type="component" value="Unassembled WGS sequence"/>
</dbReference>
<accession>A0A511XMQ1</accession>
<name>A0A511XMQ1_9PROT</name>
<dbReference type="SUPFAM" id="SSF53474">
    <property type="entry name" value="alpha/beta-Hydrolases"/>
    <property type="match status" value="1"/>
</dbReference>